<dbReference type="Proteomes" id="UP001417504">
    <property type="component" value="Unassembled WGS sequence"/>
</dbReference>
<dbReference type="AlphaFoldDB" id="A0AAP0HPD1"/>
<gene>
    <name evidence="1" type="ORF">Sjap_023597</name>
</gene>
<keyword evidence="2" id="KW-1185">Reference proteome</keyword>
<protein>
    <submittedName>
        <fullName evidence="1">Uncharacterized protein</fullName>
    </submittedName>
</protein>
<evidence type="ECO:0000313" key="2">
    <source>
        <dbReference type="Proteomes" id="UP001417504"/>
    </source>
</evidence>
<dbReference type="EMBL" id="JBBNAE010000010">
    <property type="protein sequence ID" value="KAK9090420.1"/>
    <property type="molecule type" value="Genomic_DNA"/>
</dbReference>
<evidence type="ECO:0000313" key="1">
    <source>
        <dbReference type="EMBL" id="KAK9090420.1"/>
    </source>
</evidence>
<reference evidence="1 2" key="1">
    <citation type="submission" date="2024-01" db="EMBL/GenBank/DDBJ databases">
        <title>Genome assemblies of Stephania.</title>
        <authorList>
            <person name="Yang L."/>
        </authorList>
    </citation>
    <scope>NUCLEOTIDE SEQUENCE [LARGE SCALE GENOMIC DNA]</scope>
    <source>
        <strain evidence="1">QJT</strain>
        <tissue evidence="1">Leaf</tissue>
    </source>
</reference>
<name>A0AAP0HPD1_9MAGN</name>
<sequence>MRVLDSATKQALQQQAKMQSCPNYKLTRSNYKLTDTQWIDLIDQYRPIKPR</sequence>
<proteinExistence type="predicted"/>
<accession>A0AAP0HPD1</accession>
<organism evidence="1 2">
    <name type="scientific">Stephania japonica</name>
    <dbReference type="NCBI Taxonomy" id="461633"/>
    <lineage>
        <taxon>Eukaryota</taxon>
        <taxon>Viridiplantae</taxon>
        <taxon>Streptophyta</taxon>
        <taxon>Embryophyta</taxon>
        <taxon>Tracheophyta</taxon>
        <taxon>Spermatophyta</taxon>
        <taxon>Magnoliopsida</taxon>
        <taxon>Ranunculales</taxon>
        <taxon>Menispermaceae</taxon>
        <taxon>Menispermoideae</taxon>
        <taxon>Cissampelideae</taxon>
        <taxon>Stephania</taxon>
    </lineage>
</organism>
<comment type="caution">
    <text evidence="1">The sequence shown here is derived from an EMBL/GenBank/DDBJ whole genome shotgun (WGS) entry which is preliminary data.</text>
</comment>